<evidence type="ECO:0000313" key="3">
    <source>
        <dbReference type="EMBL" id="AIA92622.1"/>
    </source>
</evidence>
<dbReference type="GO" id="GO:0004553">
    <property type="term" value="F:hydrolase activity, hydrolyzing O-glycosyl compounds"/>
    <property type="evidence" value="ECO:0007669"/>
    <property type="project" value="InterPro"/>
</dbReference>
<feature type="non-terminal residue" evidence="3">
    <location>
        <position position="1"/>
    </location>
</feature>
<organism evidence="3">
    <name type="scientific">uncultured Staphylococcus sp</name>
    <dbReference type="NCBI Taxonomy" id="189668"/>
    <lineage>
        <taxon>Bacteria</taxon>
        <taxon>Bacillati</taxon>
        <taxon>Bacillota</taxon>
        <taxon>Bacilli</taxon>
        <taxon>Bacillales</taxon>
        <taxon>Staphylococcaceae</taxon>
        <taxon>Staphylococcus</taxon>
        <taxon>environmental samples</taxon>
    </lineage>
</organism>
<dbReference type="Pfam" id="PF00703">
    <property type="entry name" value="Glyco_hydro_2"/>
    <property type="match status" value="1"/>
</dbReference>
<dbReference type="EMBL" id="KF125296">
    <property type="protein sequence ID" value="AIA92622.1"/>
    <property type="molecule type" value="Genomic_DNA"/>
</dbReference>
<dbReference type="InterPro" id="IPR036156">
    <property type="entry name" value="Beta-gal/glucu_dom_sf"/>
</dbReference>
<accession>A0A060CCD8</accession>
<feature type="domain" description="Glycoside hydrolase family 2 immunoglobulin-like beta-sandwich" evidence="2">
    <location>
        <begin position="13"/>
        <end position="52"/>
    </location>
</feature>
<name>A0A060CCD8_9STAP</name>
<reference evidence="3" key="1">
    <citation type="journal article" date="2013" name="Environ. Microbiol.">
        <title>Seasonally variable intestinal metagenomes of the red palm weevil (Rhynchophorus ferrugineus).</title>
        <authorList>
            <person name="Jia S."/>
            <person name="Zhang X."/>
            <person name="Zhang G."/>
            <person name="Yin A."/>
            <person name="Zhang S."/>
            <person name="Li F."/>
            <person name="Wang L."/>
            <person name="Zhao D."/>
            <person name="Yun Q."/>
            <person name="Tala"/>
            <person name="Wang J."/>
            <person name="Sun G."/>
            <person name="Baabdullah M."/>
            <person name="Yu X."/>
            <person name="Hu S."/>
            <person name="Al-Mssallem I.S."/>
            <person name="Yu J."/>
        </authorList>
    </citation>
    <scope>NUCLEOTIDE SEQUENCE</scope>
</reference>
<dbReference type="InterPro" id="IPR013783">
    <property type="entry name" value="Ig-like_fold"/>
</dbReference>
<comment type="similarity">
    <text evidence="1">Belongs to the glycosyl hydrolase 2 family.</text>
</comment>
<dbReference type="GO" id="GO:0005975">
    <property type="term" value="P:carbohydrate metabolic process"/>
    <property type="evidence" value="ECO:0007669"/>
    <property type="project" value="InterPro"/>
</dbReference>
<dbReference type="SUPFAM" id="SSF49303">
    <property type="entry name" value="beta-Galactosidase/glucuronidase domain"/>
    <property type="match status" value="1"/>
</dbReference>
<proteinExistence type="inferred from homology"/>
<dbReference type="Gene3D" id="2.60.40.10">
    <property type="entry name" value="Immunoglobulins"/>
    <property type="match status" value="1"/>
</dbReference>
<dbReference type="AlphaFoldDB" id="A0A060CCD8"/>
<dbReference type="InterPro" id="IPR006102">
    <property type="entry name" value="Ig-like_GH2"/>
</dbReference>
<evidence type="ECO:0000259" key="2">
    <source>
        <dbReference type="Pfam" id="PF00703"/>
    </source>
</evidence>
<sequence>ENEVASAESPAADGVYRLSVSNPRLWNAETPHLYTLLAECGGEWTPLRVGFREVKIH</sequence>
<protein>
    <submittedName>
        <fullName evidence="3">CAZy families GH2 protein</fullName>
    </submittedName>
</protein>
<evidence type="ECO:0000256" key="1">
    <source>
        <dbReference type="ARBA" id="ARBA00007401"/>
    </source>
</evidence>